<evidence type="ECO:0000256" key="3">
    <source>
        <dbReference type="ARBA" id="ARBA00022806"/>
    </source>
</evidence>
<proteinExistence type="predicted"/>
<organism evidence="7">
    <name type="scientific">viral metagenome</name>
    <dbReference type="NCBI Taxonomy" id="1070528"/>
    <lineage>
        <taxon>unclassified sequences</taxon>
        <taxon>metagenomes</taxon>
        <taxon>organismal metagenomes</taxon>
    </lineage>
</organism>
<dbReference type="PANTHER" id="PTHR11274:SF0">
    <property type="entry name" value="GENERAL TRANSCRIPTION AND DNA REPAIR FACTOR IIH HELICASE SUBUNIT XPB"/>
    <property type="match status" value="1"/>
</dbReference>
<name>A0A6C0M0B8_9ZZZZ</name>
<keyword evidence="2" id="KW-0378">Hydrolase</keyword>
<evidence type="ECO:0000256" key="4">
    <source>
        <dbReference type="ARBA" id="ARBA00022840"/>
    </source>
</evidence>
<keyword evidence="4" id="KW-0067">ATP-binding</keyword>
<dbReference type="PROSITE" id="PS51192">
    <property type="entry name" value="HELICASE_ATP_BIND_1"/>
    <property type="match status" value="1"/>
</dbReference>
<dbReference type="SMART" id="SM00487">
    <property type="entry name" value="DEXDc"/>
    <property type="match status" value="1"/>
</dbReference>
<dbReference type="InterPro" id="IPR050615">
    <property type="entry name" value="ATP-dep_DNA_Helicase"/>
</dbReference>
<keyword evidence="1" id="KW-0547">Nucleotide-binding</keyword>
<evidence type="ECO:0000256" key="2">
    <source>
        <dbReference type="ARBA" id="ARBA00022801"/>
    </source>
</evidence>
<dbReference type="GO" id="GO:0003677">
    <property type="term" value="F:DNA binding"/>
    <property type="evidence" value="ECO:0007669"/>
    <property type="project" value="InterPro"/>
</dbReference>
<dbReference type="Pfam" id="PF04851">
    <property type="entry name" value="ResIII"/>
    <property type="match status" value="1"/>
</dbReference>
<dbReference type="CDD" id="cd18785">
    <property type="entry name" value="SF2_C"/>
    <property type="match status" value="1"/>
</dbReference>
<dbReference type="CDD" id="cd17926">
    <property type="entry name" value="DEXHc_RE"/>
    <property type="match status" value="1"/>
</dbReference>
<keyword evidence="3" id="KW-0347">Helicase</keyword>
<dbReference type="InterPro" id="IPR014001">
    <property type="entry name" value="Helicase_ATP-bd"/>
</dbReference>
<evidence type="ECO:0000313" key="7">
    <source>
        <dbReference type="EMBL" id="QHU35963.1"/>
    </source>
</evidence>
<evidence type="ECO:0000256" key="1">
    <source>
        <dbReference type="ARBA" id="ARBA00022741"/>
    </source>
</evidence>
<reference evidence="7" key="1">
    <citation type="journal article" date="2020" name="Nature">
        <title>Giant virus diversity and host interactions through global metagenomics.</title>
        <authorList>
            <person name="Schulz F."/>
            <person name="Roux S."/>
            <person name="Paez-Espino D."/>
            <person name="Jungbluth S."/>
            <person name="Walsh D.A."/>
            <person name="Denef V.J."/>
            <person name="McMahon K.D."/>
            <person name="Konstantinidis K.T."/>
            <person name="Eloe-Fadrosh E.A."/>
            <person name="Kyrpides N.C."/>
            <person name="Woyke T."/>
        </authorList>
    </citation>
    <scope>NUCLEOTIDE SEQUENCE</scope>
    <source>
        <strain evidence="7">GVMAG-S-1035085-51</strain>
    </source>
</reference>
<feature type="compositionally biased region" description="Acidic residues" evidence="5">
    <location>
        <begin position="466"/>
        <end position="479"/>
    </location>
</feature>
<accession>A0A6C0M0B8</accession>
<dbReference type="Gene3D" id="3.40.50.300">
    <property type="entry name" value="P-loop containing nucleotide triphosphate hydrolases"/>
    <property type="match status" value="2"/>
</dbReference>
<feature type="domain" description="Helicase ATP-binding" evidence="6">
    <location>
        <begin position="106"/>
        <end position="253"/>
    </location>
</feature>
<sequence>MEIGSKGYILPKANVDKNHLALINKELKVTPYIVGDFGQRPKPFKVYTEDDTNYYLPRYWGIKHFGIPKTINYEHSMDSMDMTFNGDLRPYQQEIINKLDKVFYTKDKLNKYGGGVVSIPPGGGKTVIAISYACKLNLKTLIIVHKSFLLDQWVERLQQYTDTSIGIIRQDKVQVEKKEVVIAMLQTLLSRDYDDILKQFPVVIFDEAHHLAAEAFSQVLQKTCAPYMIGLTATPERSDRLEKIFYWNIGELQYRSEQKKETRKAIVKMYYFRCEDPKFKSEFNKWNQKINMPKMITNIVEIKERNDLIINIIKETLENEPERKIFVLTNRRAHIDDLHQRLKDIYPDDVGLYIGGMKKEKLKESEEKTIILGTYEMASEGLDIQDLDTLILATPKSDIVQSIGRIMRKEEADYINIPLIVDIVDRLDVFYGMSYKRKRIYTQNKYEIQTFNLGKSDKPIIQPVNDESDEDSEKDLFDD</sequence>
<dbReference type="InterPro" id="IPR001650">
    <property type="entry name" value="Helicase_C-like"/>
</dbReference>
<dbReference type="GO" id="GO:0016787">
    <property type="term" value="F:hydrolase activity"/>
    <property type="evidence" value="ECO:0007669"/>
    <property type="project" value="UniProtKB-KW"/>
</dbReference>
<dbReference type="InterPro" id="IPR027417">
    <property type="entry name" value="P-loop_NTPase"/>
</dbReference>
<feature type="region of interest" description="Disordered" evidence="5">
    <location>
        <begin position="459"/>
        <end position="479"/>
    </location>
</feature>
<dbReference type="InterPro" id="IPR006935">
    <property type="entry name" value="Helicase/UvrB_N"/>
</dbReference>
<dbReference type="EMBL" id="MN740617">
    <property type="protein sequence ID" value="QHU35963.1"/>
    <property type="molecule type" value="Genomic_DNA"/>
</dbReference>
<dbReference type="AlphaFoldDB" id="A0A6C0M0B8"/>
<evidence type="ECO:0000259" key="6">
    <source>
        <dbReference type="PROSITE" id="PS51192"/>
    </source>
</evidence>
<dbReference type="GO" id="GO:0005524">
    <property type="term" value="F:ATP binding"/>
    <property type="evidence" value="ECO:0007669"/>
    <property type="project" value="UniProtKB-KW"/>
</dbReference>
<evidence type="ECO:0000256" key="5">
    <source>
        <dbReference type="SAM" id="MobiDB-lite"/>
    </source>
</evidence>
<dbReference type="GO" id="GO:0004386">
    <property type="term" value="F:helicase activity"/>
    <property type="evidence" value="ECO:0007669"/>
    <property type="project" value="UniProtKB-KW"/>
</dbReference>
<dbReference type="Pfam" id="PF00271">
    <property type="entry name" value="Helicase_C"/>
    <property type="match status" value="1"/>
</dbReference>
<dbReference type="PANTHER" id="PTHR11274">
    <property type="entry name" value="RAD25/XP-B DNA REPAIR HELICASE"/>
    <property type="match status" value="1"/>
</dbReference>
<dbReference type="SUPFAM" id="SSF52540">
    <property type="entry name" value="P-loop containing nucleoside triphosphate hydrolases"/>
    <property type="match status" value="1"/>
</dbReference>
<protein>
    <recommendedName>
        <fullName evidence="6">Helicase ATP-binding domain-containing protein</fullName>
    </recommendedName>
</protein>